<dbReference type="AlphaFoldDB" id="A0A1I4SVV9"/>
<dbReference type="OrthoDB" id="1805039at2"/>
<accession>A0A1I4SVV9</accession>
<dbReference type="InterPro" id="IPR057241">
    <property type="entry name" value="Parb-CE"/>
</dbReference>
<sequence length="206" mass="24588">MKIRHIEHHGAEELITRLRKVTLLKRPEVRIYESCTISLEKISTSSIYPTQRYVLLQELTKVRELQWALQEHGYDMFQLNGYLNIWIDDSTDPITLLPPVVEESIERDGRVVVLINDGMHRLYLAHRQWIIPQVVFIRGVPKEYPYYAYPNPFQWDGIDLIDELPEGYIKKWHRIRDYHSLYRNFNSAFSNVGAPRGRFYRDGRKE</sequence>
<evidence type="ECO:0000313" key="2">
    <source>
        <dbReference type="EMBL" id="SFM68582.1"/>
    </source>
</evidence>
<reference evidence="3" key="1">
    <citation type="submission" date="2016-10" db="EMBL/GenBank/DDBJ databases">
        <authorList>
            <person name="Varghese N."/>
            <person name="Submissions S."/>
        </authorList>
    </citation>
    <scope>NUCLEOTIDE SEQUENCE [LARGE SCALE GENOMIC DNA]</scope>
    <source>
        <strain evidence="3">DSM 9990</strain>
    </source>
</reference>
<dbReference type="Proteomes" id="UP000199611">
    <property type="component" value="Unassembled WGS sequence"/>
</dbReference>
<name>A0A1I4SVV9_9BACT</name>
<evidence type="ECO:0000259" key="1">
    <source>
        <dbReference type="Pfam" id="PF24392"/>
    </source>
</evidence>
<dbReference type="Pfam" id="PF24392">
    <property type="entry name" value="Parb-CE"/>
    <property type="match status" value="1"/>
</dbReference>
<organism evidence="2 3">
    <name type="scientific">Thermodesulforhabdus norvegica</name>
    <dbReference type="NCBI Taxonomy" id="39841"/>
    <lineage>
        <taxon>Bacteria</taxon>
        <taxon>Pseudomonadati</taxon>
        <taxon>Thermodesulfobacteriota</taxon>
        <taxon>Syntrophobacteria</taxon>
        <taxon>Syntrophobacterales</taxon>
        <taxon>Thermodesulforhabdaceae</taxon>
        <taxon>Thermodesulforhabdus</taxon>
    </lineage>
</organism>
<feature type="domain" description="ParB-like catalytic effector" evidence="1">
    <location>
        <begin position="13"/>
        <end position="159"/>
    </location>
</feature>
<protein>
    <recommendedName>
        <fullName evidence="1">ParB-like catalytic effector domain-containing protein</fullName>
    </recommendedName>
</protein>
<evidence type="ECO:0000313" key="3">
    <source>
        <dbReference type="Proteomes" id="UP000199611"/>
    </source>
</evidence>
<dbReference type="EMBL" id="FOUU01000002">
    <property type="protein sequence ID" value="SFM68582.1"/>
    <property type="molecule type" value="Genomic_DNA"/>
</dbReference>
<proteinExistence type="predicted"/>
<keyword evidence="3" id="KW-1185">Reference proteome</keyword>
<gene>
    <name evidence="2" type="ORF">SAMN05660836_01194</name>
</gene>
<dbReference type="RefSeq" id="WP_093394204.1">
    <property type="nucleotide sequence ID" value="NZ_FOUU01000002.1"/>
</dbReference>